<dbReference type="PANTHER" id="PTHR24416:SF566">
    <property type="entry name" value="EPIDERMAL GROWTH FACTOR RECEPTOR"/>
    <property type="match status" value="1"/>
</dbReference>
<dbReference type="PROSITE" id="PS50011">
    <property type="entry name" value="PROTEIN_KINASE_DOM"/>
    <property type="match status" value="1"/>
</dbReference>
<dbReference type="InterPro" id="IPR001245">
    <property type="entry name" value="Ser-Thr/Tyr_kinase_cat_dom"/>
</dbReference>
<dbReference type="CTD" id="20214313"/>
<sequence>TNIHTLGVTIWEICTFGNHPYENIPIQSLVDQLERGERLAQPSICTIDVYMVMIKCWLVDAYSRPSFDELTEIFVHMARDPGRYLVIQV</sequence>
<dbReference type="STRING" id="6412.T1FZR5"/>
<evidence type="ECO:0000313" key="2">
    <source>
        <dbReference type="EMBL" id="ESN92644.1"/>
    </source>
</evidence>
<reference evidence="4" key="1">
    <citation type="submission" date="2012-12" db="EMBL/GenBank/DDBJ databases">
        <authorList>
            <person name="Hellsten U."/>
            <person name="Grimwood J."/>
            <person name="Chapman J.A."/>
            <person name="Shapiro H."/>
            <person name="Aerts A."/>
            <person name="Otillar R.P."/>
            <person name="Terry A.Y."/>
            <person name="Boore J.L."/>
            <person name="Simakov O."/>
            <person name="Marletaz F."/>
            <person name="Cho S.-J."/>
            <person name="Edsinger-Gonzales E."/>
            <person name="Havlak P."/>
            <person name="Kuo D.-H."/>
            <person name="Larsson T."/>
            <person name="Lv J."/>
            <person name="Arendt D."/>
            <person name="Savage R."/>
            <person name="Osoegawa K."/>
            <person name="de Jong P."/>
            <person name="Lindberg D.R."/>
            <person name="Seaver E.C."/>
            <person name="Weisblat D.A."/>
            <person name="Putnam N.H."/>
            <person name="Grigoriev I.V."/>
            <person name="Rokhsar D.S."/>
        </authorList>
    </citation>
    <scope>NUCLEOTIDE SEQUENCE</scope>
</reference>
<dbReference type="InterPro" id="IPR011009">
    <property type="entry name" value="Kinase-like_dom_sf"/>
</dbReference>
<dbReference type="HOGENOM" id="CLU_000288_7_26_1"/>
<dbReference type="GeneID" id="20214313"/>
<evidence type="ECO:0000313" key="3">
    <source>
        <dbReference type="EnsemblMetazoa" id="HelroP69240"/>
    </source>
</evidence>
<dbReference type="OrthoDB" id="6219513at2759"/>
<dbReference type="InterPro" id="IPR050122">
    <property type="entry name" value="RTK"/>
</dbReference>
<dbReference type="SUPFAM" id="SSF56112">
    <property type="entry name" value="Protein kinase-like (PK-like)"/>
    <property type="match status" value="1"/>
</dbReference>
<dbReference type="GO" id="GO:0004672">
    <property type="term" value="F:protein kinase activity"/>
    <property type="evidence" value="ECO:0007669"/>
    <property type="project" value="InterPro"/>
</dbReference>
<name>T1FZR5_HELRO</name>
<gene>
    <name evidence="3" type="primary">20214313</name>
    <name evidence="2" type="ORF">HELRODRAFT_69240</name>
</gene>
<dbReference type="AlphaFoldDB" id="T1FZR5"/>
<dbReference type="GO" id="GO:0005524">
    <property type="term" value="F:ATP binding"/>
    <property type="evidence" value="ECO:0007669"/>
    <property type="project" value="InterPro"/>
</dbReference>
<dbReference type="EMBL" id="AMQM01001781">
    <property type="status" value="NOT_ANNOTATED_CDS"/>
    <property type="molecule type" value="Genomic_DNA"/>
</dbReference>
<dbReference type="Proteomes" id="UP000015101">
    <property type="component" value="Unassembled WGS sequence"/>
</dbReference>
<reference evidence="2 4" key="2">
    <citation type="journal article" date="2013" name="Nature">
        <title>Insights into bilaterian evolution from three spiralian genomes.</title>
        <authorList>
            <person name="Simakov O."/>
            <person name="Marletaz F."/>
            <person name="Cho S.J."/>
            <person name="Edsinger-Gonzales E."/>
            <person name="Havlak P."/>
            <person name="Hellsten U."/>
            <person name="Kuo D.H."/>
            <person name="Larsson T."/>
            <person name="Lv J."/>
            <person name="Arendt D."/>
            <person name="Savage R."/>
            <person name="Osoegawa K."/>
            <person name="de Jong P."/>
            <person name="Grimwood J."/>
            <person name="Chapman J.A."/>
            <person name="Shapiro H."/>
            <person name="Aerts A."/>
            <person name="Otillar R.P."/>
            <person name="Terry A.Y."/>
            <person name="Boore J.L."/>
            <person name="Grigoriev I.V."/>
            <person name="Lindberg D.R."/>
            <person name="Seaver E.C."/>
            <person name="Weisblat D.A."/>
            <person name="Putnam N.H."/>
            <person name="Rokhsar D.S."/>
        </authorList>
    </citation>
    <scope>NUCLEOTIDE SEQUENCE</scope>
</reference>
<dbReference type="Pfam" id="PF07714">
    <property type="entry name" value="PK_Tyr_Ser-Thr"/>
    <property type="match status" value="1"/>
</dbReference>
<dbReference type="EnsemblMetazoa" id="HelroT69240">
    <property type="protein sequence ID" value="HelroP69240"/>
    <property type="gene ID" value="HelroG69240"/>
</dbReference>
<organism evidence="3 4">
    <name type="scientific">Helobdella robusta</name>
    <name type="common">Californian leech</name>
    <dbReference type="NCBI Taxonomy" id="6412"/>
    <lineage>
        <taxon>Eukaryota</taxon>
        <taxon>Metazoa</taxon>
        <taxon>Spiralia</taxon>
        <taxon>Lophotrochozoa</taxon>
        <taxon>Annelida</taxon>
        <taxon>Clitellata</taxon>
        <taxon>Hirudinea</taxon>
        <taxon>Rhynchobdellida</taxon>
        <taxon>Glossiphoniidae</taxon>
        <taxon>Helobdella</taxon>
    </lineage>
</organism>
<dbReference type="Gene3D" id="1.10.510.10">
    <property type="entry name" value="Transferase(Phosphotransferase) domain 1"/>
    <property type="match status" value="1"/>
</dbReference>
<dbReference type="RefSeq" id="XP_009028790.1">
    <property type="nucleotide sequence ID" value="XM_009030542.1"/>
</dbReference>
<feature type="domain" description="Protein kinase" evidence="1">
    <location>
        <begin position="1"/>
        <end position="79"/>
    </location>
</feature>
<dbReference type="PANTHER" id="PTHR24416">
    <property type="entry name" value="TYROSINE-PROTEIN KINASE RECEPTOR"/>
    <property type="match status" value="1"/>
</dbReference>
<evidence type="ECO:0000259" key="1">
    <source>
        <dbReference type="PROSITE" id="PS50011"/>
    </source>
</evidence>
<protein>
    <recommendedName>
        <fullName evidence="1">Protein kinase domain-containing protein</fullName>
    </recommendedName>
</protein>
<evidence type="ECO:0000313" key="4">
    <source>
        <dbReference type="Proteomes" id="UP000015101"/>
    </source>
</evidence>
<dbReference type="InParanoid" id="T1FZR5"/>
<keyword evidence="4" id="KW-1185">Reference proteome</keyword>
<dbReference type="InterPro" id="IPR000719">
    <property type="entry name" value="Prot_kinase_dom"/>
</dbReference>
<dbReference type="KEGG" id="hro:HELRODRAFT_69240"/>
<reference evidence="3" key="3">
    <citation type="submission" date="2015-06" db="UniProtKB">
        <authorList>
            <consortium name="EnsemblMetazoa"/>
        </authorList>
    </citation>
    <scope>IDENTIFICATION</scope>
</reference>
<proteinExistence type="predicted"/>
<accession>T1FZR5</accession>
<dbReference type="EMBL" id="KB097639">
    <property type="protein sequence ID" value="ESN92644.1"/>
    <property type="molecule type" value="Genomic_DNA"/>
</dbReference>
<dbReference type="eggNOG" id="KOG1025">
    <property type="taxonomic scope" value="Eukaryota"/>
</dbReference>